<protein>
    <submittedName>
        <fullName evidence="1">Uncharacterized protein</fullName>
    </submittedName>
</protein>
<organism evidence="1 2">
    <name type="scientific">Chaetomium tenue</name>
    <dbReference type="NCBI Taxonomy" id="1854479"/>
    <lineage>
        <taxon>Eukaryota</taxon>
        <taxon>Fungi</taxon>
        <taxon>Dikarya</taxon>
        <taxon>Ascomycota</taxon>
        <taxon>Pezizomycotina</taxon>
        <taxon>Sordariomycetes</taxon>
        <taxon>Sordariomycetidae</taxon>
        <taxon>Sordariales</taxon>
        <taxon>Chaetomiaceae</taxon>
        <taxon>Chaetomium</taxon>
    </lineage>
</organism>
<evidence type="ECO:0000313" key="2">
    <source>
        <dbReference type="Proteomes" id="UP000724584"/>
    </source>
</evidence>
<gene>
    <name evidence="1" type="ORF">F5144DRAFT_149658</name>
</gene>
<keyword evidence="2" id="KW-1185">Reference proteome</keyword>
<name>A0ACB7PJ65_9PEZI</name>
<comment type="caution">
    <text evidence="1">The sequence shown here is derived from an EMBL/GenBank/DDBJ whole genome shotgun (WGS) entry which is preliminary data.</text>
</comment>
<dbReference type="Proteomes" id="UP000724584">
    <property type="component" value="Unassembled WGS sequence"/>
</dbReference>
<proteinExistence type="predicted"/>
<evidence type="ECO:0000313" key="1">
    <source>
        <dbReference type="EMBL" id="KAH6641854.1"/>
    </source>
</evidence>
<reference evidence="1 2" key="1">
    <citation type="journal article" date="2021" name="Nat. Commun.">
        <title>Genetic determinants of endophytism in the Arabidopsis root mycobiome.</title>
        <authorList>
            <person name="Mesny F."/>
            <person name="Miyauchi S."/>
            <person name="Thiergart T."/>
            <person name="Pickel B."/>
            <person name="Atanasova L."/>
            <person name="Karlsson M."/>
            <person name="Huettel B."/>
            <person name="Barry K.W."/>
            <person name="Haridas S."/>
            <person name="Chen C."/>
            <person name="Bauer D."/>
            <person name="Andreopoulos W."/>
            <person name="Pangilinan J."/>
            <person name="LaButti K."/>
            <person name="Riley R."/>
            <person name="Lipzen A."/>
            <person name="Clum A."/>
            <person name="Drula E."/>
            <person name="Henrissat B."/>
            <person name="Kohler A."/>
            <person name="Grigoriev I.V."/>
            <person name="Martin F.M."/>
            <person name="Hacquard S."/>
        </authorList>
    </citation>
    <scope>NUCLEOTIDE SEQUENCE [LARGE SCALE GENOMIC DNA]</scope>
    <source>
        <strain evidence="1 2">MPI-SDFR-AT-0079</strain>
    </source>
</reference>
<sequence>MTFCWRFKNLPGLFKVARSGLLESGFRCCQDGHLAVWPRTHAHVARAARATRRPGTGSHPDPDCKSSVESSLPRVPGSPLLRAWIAIWKISSHQCWCNSGKTLSSSRGVPGRNGKRGNEYGAYCAECSDKALAGHRERGASRHAIGRTGVEEWSSKPASRANEGVGMTAADSDTDQPPTDKDGYYVGKKKKKGVVPEKMDGRDQN</sequence>
<accession>A0ACB7PJ65</accession>
<dbReference type="EMBL" id="JAGIZQ010000002">
    <property type="protein sequence ID" value="KAH6641854.1"/>
    <property type="molecule type" value="Genomic_DNA"/>
</dbReference>